<dbReference type="PANTHER" id="PTHR38111:SF9">
    <property type="entry name" value="ZN(2)-C6 FUNGAL-TYPE DOMAIN-CONTAINING PROTEIN"/>
    <property type="match status" value="1"/>
</dbReference>
<dbReference type="EMBL" id="JAJHUN010000001">
    <property type="protein sequence ID" value="KAJ4165158.1"/>
    <property type="molecule type" value="Genomic_DNA"/>
</dbReference>
<dbReference type="GO" id="GO:0008270">
    <property type="term" value="F:zinc ion binding"/>
    <property type="evidence" value="ECO:0007669"/>
    <property type="project" value="InterPro"/>
</dbReference>
<dbReference type="InterPro" id="IPR036864">
    <property type="entry name" value="Zn2-C6_fun-type_DNA-bd_sf"/>
</dbReference>
<reference evidence="4" key="1">
    <citation type="journal article" date="2023" name="Access Microbiol">
        <title>De-novo genome assembly for Akanthomyces muscarius, a biocontrol agent of insect agricultural pests.</title>
        <authorList>
            <person name="Erdos Z."/>
            <person name="Studholme D.J."/>
            <person name="Raymond B."/>
            <person name="Sharma M."/>
        </authorList>
    </citation>
    <scope>NUCLEOTIDE SEQUENCE</scope>
    <source>
        <strain evidence="4">Ve6</strain>
    </source>
</reference>
<dbReference type="InterPro" id="IPR053178">
    <property type="entry name" value="Osmoadaptation_assoc"/>
</dbReference>
<dbReference type="KEGG" id="amus:LMH87_006804"/>
<organism evidence="4 5">
    <name type="scientific">Akanthomyces muscarius</name>
    <name type="common">Entomopathogenic fungus</name>
    <name type="synonym">Lecanicillium muscarium</name>
    <dbReference type="NCBI Taxonomy" id="2231603"/>
    <lineage>
        <taxon>Eukaryota</taxon>
        <taxon>Fungi</taxon>
        <taxon>Dikarya</taxon>
        <taxon>Ascomycota</taxon>
        <taxon>Pezizomycotina</taxon>
        <taxon>Sordariomycetes</taxon>
        <taxon>Hypocreomycetidae</taxon>
        <taxon>Hypocreales</taxon>
        <taxon>Cordycipitaceae</taxon>
        <taxon>Akanthomyces</taxon>
    </lineage>
</organism>
<dbReference type="AlphaFoldDB" id="A0A9W8UTE0"/>
<dbReference type="CDD" id="cd00067">
    <property type="entry name" value="GAL4"/>
    <property type="match status" value="1"/>
</dbReference>
<accession>A0A9W8UTE0</accession>
<proteinExistence type="predicted"/>
<gene>
    <name evidence="4" type="ORF">LMH87_006804</name>
</gene>
<comment type="caution">
    <text evidence="4">The sequence shown here is derived from an EMBL/GenBank/DDBJ whole genome shotgun (WGS) entry which is preliminary data.</text>
</comment>
<dbReference type="Pfam" id="PF00172">
    <property type="entry name" value="Zn_clus"/>
    <property type="match status" value="1"/>
</dbReference>
<dbReference type="Gene3D" id="4.10.240.10">
    <property type="entry name" value="Zn(2)-C6 fungal-type DNA-binding domain"/>
    <property type="match status" value="1"/>
</dbReference>
<evidence type="ECO:0000256" key="2">
    <source>
        <dbReference type="SAM" id="MobiDB-lite"/>
    </source>
</evidence>
<evidence type="ECO:0000313" key="5">
    <source>
        <dbReference type="Proteomes" id="UP001144673"/>
    </source>
</evidence>
<dbReference type="SUPFAM" id="SSF57701">
    <property type="entry name" value="Zn2/Cys6 DNA-binding domain"/>
    <property type="match status" value="1"/>
</dbReference>
<dbReference type="Proteomes" id="UP001144673">
    <property type="component" value="Chromosome 1"/>
</dbReference>
<dbReference type="PROSITE" id="PS50048">
    <property type="entry name" value="ZN2_CY6_FUNGAL_2"/>
    <property type="match status" value="1"/>
</dbReference>
<feature type="domain" description="Zn(2)-C6 fungal-type" evidence="3">
    <location>
        <begin position="14"/>
        <end position="42"/>
    </location>
</feature>
<evidence type="ECO:0000259" key="3">
    <source>
        <dbReference type="PROSITE" id="PS50048"/>
    </source>
</evidence>
<sequence>MFSKTHLRPSRCPRCKLCRQKKIKCDYAQPRCGPCVKANLTCEPYKQQFHFIHAESQPAQDSAGMASAGSTSALSLRQQKPWRVATTTPHPRGKRPPRHSAAAGDAPELDWHVATAPPPPASLSAAQALVTSPMLMTGSLARASVFDQFLRYYLPDGPRLHANHSSRSWLATARGHRQGYPPLEAAACALGVLTLGRGAKDLAMQRRSLSLYGDALGFARRWIAAQMTPDDGNFLRVLETINLLSLFEALAPPDKQQRTLIHVAGLSALIRLAGPSAFQEPEAHNILLHARSAIIYTAVLEEKRTFLADPRWVSEPWAYIPKNNVSICLDAIALVPTLLELANTITDSVESGGYDGAHLLPPLLQEFDAVSAQLRSMLQEMSTLFVRTPYGKGSGNVHEFAAVQLHHCCELFRHDAVRRVACCHVSHHLMPATFSRYTEEVSHSRLEMEVSARAIIADIDDFNTDGCGFLTANMLFLPTLAANQFLKRNNSEDEEVMAACRQTTNTFIDRGFQFFQNFT</sequence>
<dbReference type="GeneID" id="80893963"/>
<protein>
    <recommendedName>
        <fullName evidence="3">Zn(2)-C6 fungal-type domain-containing protein</fullName>
    </recommendedName>
</protein>
<dbReference type="PANTHER" id="PTHR38111">
    <property type="entry name" value="ZN(2)-C6 FUNGAL-TYPE DOMAIN-CONTAINING PROTEIN-RELATED"/>
    <property type="match status" value="1"/>
</dbReference>
<dbReference type="RefSeq" id="XP_056060073.1">
    <property type="nucleotide sequence ID" value="XM_056204750.1"/>
</dbReference>
<dbReference type="SMART" id="SM00066">
    <property type="entry name" value="GAL4"/>
    <property type="match status" value="1"/>
</dbReference>
<feature type="region of interest" description="Disordered" evidence="2">
    <location>
        <begin position="60"/>
        <end position="106"/>
    </location>
</feature>
<dbReference type="InterPro" id="IPR001138">
    <property type="entry name" value="Zn2Cys6_DnaBD"/>
</dbReference>
<name>A0A9W8UTE0_AKAMU</name>
<evidence type="ECO:0000313" key="4">
    <source>
        <dbReference type="EMBL" id="KAJ4165158.1"/>
    </source>
</evidence>
<feature type="compositionally biased region" description="Low complexity" evidence="2">
    <location>
        <begin position="62"/>
        <end position="76"/>
    </location>
</feature>
<evidence type="ECO:0000256" key="1">
    <source>
        <dbReference type="ARBA" id="ARBA00023242"/>
    </source>
</evidence>
<dbReference type="GO" id="GO:0000981">
    <property type="term" value="F:DNA-binding transcription factor activity, RNA polymerase II-specific"/>
    <property type="evidence" value="ECO:0007669"/>
    <property type="project" value="InterPro"/>
</dbReference>
<keyword evidence="1" id="KW-0539">Nucleus</keyword>
<keyword evidence="5" id="KW-1185">Reference proteome</keyword>